<organism evidence="2 3">
    <name type="scientific">Sphingobacterium tabacisoli</name>
    <dbReference type="NCBI Taxonomy" id="2044855"/>
    <lineage>
        <taxon>Bacteria</taxon>
        <taxon>Pseudomonadati</taxon>
        <taxon>Bacteroidota</taxon>
        <taxon>Sphingobacteriia</taxon>
        <taxon>Sphingobacteriales</taxon>
        <taxon>Sphingobacteriaceae</taxon>
        <taxon>Sphingobacterium</taxon>
    </lineage>
</organism>
<accession>A0ABW5L836</accession>
<dbReference type="PROSITE" id="PS51186">
    <property type="entry name" value="GNAT"/>
    <property type="match status" value="1"/>
</dbReference>
<dbReference type="EMBL" id="JBHULD010000018">
    <property type="protein sequence ID" value="MFD2556190.1"/>
    <property type="molecule type" value="Genomic_DNA"/>
</dbReference>
<dbReference type="InterPro" id="IPR000182">
    <property type="entry name" value="GNAT_dom"/>
</dbReference>
<dbReference type="Gene3D" id="3.40.630.30">
    <property type="match status" value="1"/>
</dbReference>
<sequence>MTHNSPMPPIIQVSEAIDLRISAADQAEGLFQAIENNRAYLGEFLPWVPYMNTLSDSITYLTQSQANCIAATELSYNIYKNNILIGRIGIHQIDRSNNNAAIGYWICQDAQGKGVITACCTALINIGFQQLELQRLEILTATHNVKSSAIPLRLGFMHEGIMRQVERHGDHYFDLNIFSMLRKEWIEKHKQTP</sequence>
<dbReference type="RefSeq" id="WP_210352739.1">
    <property type="nucleotide sequence ID" value="NZ_JAEQMU010000001.1"/>
</dbReference>
<dbReference type="GO" id="GO:0016746">
    <property type="term" value="F:acyltransferase activity"/>
    <property type="evidence" value="ECO:0007669"/>
    <property type="project" value="UniProtKB-KW"/>
</dbReference>
<name>A0ABW5L836_9SPHI</name>
<dbReference type="InterPro" id="IPR016181">
    <property type="entry name" value="Acyl_CoA_acyltransferase"/>
</dbReference>
<dbReference type="PANTHER" id="PTHR43441">
    <property type="entry name" value="RIBOSOMAL-PROTEIN-SERINE ACETYLTRANSFERASE"/>
    <property type="match status" value="1"/>
</dbReference>
<evidence type="ECO:0000259" key="1">
    <source>
        <dbReference type="PROSITE" id="PS51186"/>
    </source>
</evidence>
<keyword evidence="2" id="KW-0808">Transferase</keyword>
<protein>
    <submittedName>
        <fullName evidence="2">GNAT family N-acetyltransferase</fullName>
        <ecNumber evidence="2">2.3.-.-</ecNumber>
    </submittedName>
</protein>
<reference evidence="3" key="1">
    <citation type="journal article" date="2019" name="Int. J. Syst. Evol. Microbiol.">
        <title>The Global Catalogue of Microorganisms (GCM) 10K type strain sequencing project: providing services to taxonomists for standard genome sequencing and annotation.</title>
        <authorList>
            <consortium name="The Broad Institute Genomics Platform"/>
            <consortium name="The Broad Institute Genome Sequencing Center for Infectious Disease"/>
            <person name="Wu L."/>
            <person name="Ma J."/>
        </authorList>
    </citation>
    <scope>NUCLEOTIDE SEQUENCE [LARGE SCALE GENOMIC DNA]</scope>
    <source>
        <strain evidence="3">KCTC 52298</strain>
    </source>
</reference>
<evidence type="ECO:0000313" key="2">
    <source>
        <dbReference type="EMBL" id="MFD2556190.1"/>
    </source>
</evidence>
<dbReference type="Pfam" id="PF13302">
    <property type="entry name" value="Acetyltransf_3"/>
    <property type="match status" value="1"/>
</dbReference>
<proteinExistence type="predicted"/>
<dbReference type="PANTHER" id="PTHR43441:SF11">
    <property type="entry name" value="RIBOSOMAL-PROTEIN-SERINE ACETYLTRANSFERASE"/>
    <property type="match status" value="1"/>
</dbReference>
<feature type="domain" description="N-acetyltransferase" evidence="1">
    <location>
        <begin position="19"/>
        <end position="182"/>
    </location>
</feature>
<comment type="caution">
    <text evidence="2">The sequence shown here is derived from an EMBL/GenBank/DDBJ whole genome shotgun (WGS) entry which is preliminary data.</text>
</comment>
<dbReference type="InterPro" id="IPR051908">
    <property type="entry name" value="Ribosomal_N-acetyltransferase"/>
</dbReference>
<evidence type="ECO:0000313" key="3">
    <source>
        <dbReference type="Proteomes" id="UP001597440"/>
    </source>
</evidence>
<dbReference type="EC" id="2.3.-.-" evidence="2"/>
<keyword evidence="3" id="KW-1185">Reference proteome</keyword>
<keyword evidence="2" id="KW-0012">Acyltransferase</keyword>
<gene>
    <name evidence="2" type="ORF">ACFSQW_17480</name>
</gene>
<dbReference type="SUPFAM" id="SSF55729">
    <property type="entry name" value="Acyl-CoA N-acyltransferases (Nat)"/>
    <property type="match status" value="1"/>
</dbReference>
<dbReference type="Proteomes" id="UP001597440">
    <property type="component" value="Unassembled WGS sequence"/>
</dbReference>